<evidence type="ECO:0000256" key="1">
    <source>
        <dbReference type="SAM" id="Phobius"/>
    </source>
</evidence>
<evidence type="ECO:0000313" key="2">
    <source>
        <dbReference type="EMBL" id="WNH03594.1"/>
    </source>
</evidence>
<dbReference type="EMBL" id="CP133647">
    <property type="protein sequence ID" value="WNH03594.1"/>
    <property type="molecule type" value="Genomic_DNA"/>
</dbReference>
<evidence type="ECO:0000313" key="3">
    <source>
        <dbReference type="Proteomes" id="UP001300348"/>
    </source>
</evidence>
<gene>
    <name evidence="2" type="ORF">QL112_007930</name>
</gene>
<dbReference type="Proteomes" id="UP001300348">
    <property type="component" value="Chromosome"/>
</dbReference>
<feature type="transmembrane region" description="Helical" evidence="1">
    <location>
        <begin position="60"/>
        <end position="81"/>
    </location>
</feature>
<proteinExistence type="predicted"/>
<keyword evidence="3" id="KW-1185">Reference proteome</keyword>
<dbReference type="GeneID" id="88855477"/>
<feature type="transmembrane region" description="Helical" evidence="1">
    <location>
        <begin position="93"/>
        <end position="115"/>
    </location>
</feature>
<name>A0ABY9XM67_9GAMM</name>
<accession>A0ABY9XM67</accession>
<dbReference type="RefSeq" id="WP_189760568.1">
    <property type="nucleotide sequence ID" value="NZ_CAWPOC010000258.1"/>
</dbReference>
<feature type="transmembrane region" description="Helical" evidence="1">
    <location>
        <begin position="21"/>
        <end position="40"/>
    </location>
</feature>
<keyword evidence="1" id="KW-0812">Transmembrane</keyword>
<organism evidence="2 3">
    <name type="scientific">Xenorhabdus griffiniae</name>
    <dbReference type="NCBI Taxonomy" id="351672"/>
    <lineage>
        <taxon>Bacteria</taxon>
        <taxon>Pseudomonadati</taxon>
        <taxon>Pseudomonadota</taxon>
        <taxon>Gammaproteobacteria</taxon>
        <taxon>Enterobacterales</taxon>
        <taxon>Morganellaceae</taxon>
        <taxon>Xenorhabdus</taxon>
    </lineage>
</organism>
<keyword evidence="1" id="KW-1133">Transmembrane helix</keyword>
<protein>
    <submittedName>
        <fullName evidence="2">DUF1240 domain-containing protein</fullName>
    </submittedName>
</protein>
<keyword evidence="1" id="KW-0472">Membrane</keyword>
<reference evidence="2 3" key="1">
    <citation type="journal article" date="2023" name="Access Microbiol">
        <title>The genome of a steinernematid-associated Pseudomonas piscis bacterium encodes the biosynthesis of insect toxins.</title>
        <authorList>
            <person name="Awori R.M."/>
            <person name="Hendre P."/>
            <person name="Amugune N.O."/>
        </authorList>
    </citation>
    <scope>NUCLEOTIDE SEQUENCE [LARGE SCALE GENOMIC DNA]</scope>
    <source>
        <strain evidence="2 3">97</strain>
    </source>
</reference>
<sequence>MSKLKEYWNNLSPTAKQRWSSVGALLMFISFDYTAIAWGFRDLLEMLSYPDVINYNSFITFYVLFPLFTFPLLLIFTYALFTGRVVGKFGTVCIHIFGILTISSICINIAFSWYYTNTLDEKIYIRCSGTPTGGTHGMSKLYVKDPKQCREYGAYYID</sequence>